<dbReference type="Gene3D" id="1.10.287.130">
    <property type="match status" value="1"/>
</dbReference>
<dbReference type="InterPro" id="IPR018762">
    <property type="entry name" value="ChpT_C"/>
</dbReference>
<gene>
    <name evidence="2" type="primary">chpT</name>
    <name evidence="2" type="ORF">ACFOOR_12305</name>
</gene>
<dbReference type="Proteomes" id="UP001595379">
    <property type="component" value="Unassembled WGS sequence"/>
</dbReference>
<dbReference type="Pfam" id="PF10090">
    <property type="entry name" value="HPTransfase"/>
    <property type="match status" value="1"/>
</dbReference>
<dbReference type="EMBL" id="JBHRSV010000026">
    <property type="protein sequence ID" value="MFC2926891.1"/>
    <property type="molecule type" value="Genomic_DNA"/>
</dbReference>
<sequence>MMTERTAENPIAELSPENLAALLCARLCHDLVSPVAALGAALSVLDDEDAADMRDDALELVRESAKQAQAKLEFARLAFGAGGSAPGMIDSLELKRLAAGLFNTVKPELVWKVAAPSLEKSAARLLLNLCILGIESAPRGGTVTVEATESGGGARLRVLAEGMKAKIDPKHAAALEGQKPDDGFDGRSIQPFYAGMIARSAGGRASASSSEDRVEFIALVMNPAQAAA</sequence>
<keyword evidence="3" id="KW-1185">Reference proteome</keyword>
<name>A0ABV6ZZN0_9PROT</name>
<evidence type="ECO:0000313" key="3">
    <source>
        <dbReference type="Proteomes" id="UP001595379"/>
    </source>
</evidence>
<dbReference type="NCBIfam" id="NF046025">
    <property type="entry name" value="HisPtaseChptCaul"/>
    <property type="match status" value="1"/>
</dbReference>
<dbReference type="EC" id="2.7.99.-" evidence="2"/>
<evidence type="ECO:0000259" key="1">
    <source>
        <dbReference type="Pfam" id="PF10090"/>
    </source>
</evidence>
<reference evidence="3" key="1">
    <citation type="journal article" date="2019" name="Int. J. Syst. Evol. Microbiol.">
        <title>The Global Catalogue of Microorganisms (GCM) 10K type strain sequencing project: providing services to taxonomists for standard genome sequencing and annotation.</title>
        <authorList>
            <consortium name="The Broad Institute Genomics Platform"/>
            <consortium name="The Broad Institute Genome Sequencing Center for Infectious Disease"/>
            <person name="Wu L."/>
            <person name="Ma J."/>
        </authorList>
    </citation>
    <scope>NUCLEOTIDE SEQUENCE [LARGE SCALE GENOMIC DNA]</scope>
    <source>
        <strain evidence="3">KCTC 52487</strain>
    </source>
</reference>
<comment type="caution">
    <text evidence="2">The sequence shown here is derived from an EMBL/GenBank/DDBJ whole genome shotgun (WGS) entry which is preliminary data.</text>
</comment>
<protein>
    <submittedName>
        <fullName evidence="2">Histidine phosphotransferase ChpT</fullName>
        <ecNumber evidence="2">2.7.99.-</ecNumber>
    </submittedName>
</protein>
<organism evidence="2 3">
    <name type="scientific">Hyphobacterium vulgare</name>
    <dbReference type="NCBI Taxonomy" id="1736751"/>
    <lineage>
        <taxon>Bacteria</taxon>
        <taxon>Pseudomonadati</taxon>
        <taxon>Pseudomonadota</taxon>
        <taxon>Alphaproteobacteria</taxon>
        <taxon>Maricaulales</taxon>
        <taxon>Maricaulaceae</taxon>
        <taxon>Hyphobacterium</taxon>
    </lineage>
</organism>
<dbReference type="InterPro" id="IPR036890">
    <property type="entry name" value="HATPase_C_sf"/>
</dbReference>
<evidence type="ECO:0000313" key="2">
    <source>
        <dbReference type="EMBL" id="MFC2926891.1"/>
    </source>
</evidence>
<proteinExistence type="predicted"/>
<dbReference type="GO" id="GO:0016740">
    <property type="term" value="F:transferase activity"/>
    <property type="evidence" value="ECO:0007669"/>
    <property type="project" value="UniProtKB-KW"/>
</dbReference>
<accession>A0ABV6ZZN0</accession>
<feature type="domain" description="Histidine phosphotransferase ChpT C-terminal" evidence="1">
    <location>
        <begin position="93"/>
        <end position="212"/>
    </location>
</feature>
<keyword evidence="2" id="KW-0808">Transferase</keyword>
<dbReference type="Gene3D" id="3.30.565.10">
    <property type="entry name" value="Histidine kinase-like ATPase, C-terminal domain"/>
    <property type="match status" value="1"/>
</dbReference>
<dbReference type="RefSeq" id="WP_343165215.1">
    <property type="nucleotide sequence ID" value="NZ_JBHRSV010000026.1"/>
</dbReference>